<sequence>MDRKIYKQIFSKLKALGILNESGIMEAQYMRFQSPGLMDLHVDRLPNNTISLAHNGIQNGDIMADPDMQIWLHPDHKEAEAMTFQNDYVGVYQEVYPEPGKYKPKLKEELNKFLVDWLQNIIEVQKYTLIETKTEDE</sequence>
<dbReference type="AlphaFoldDB" id="A0A0F8I2B4"/>
<dbReference type="RefSeq" id="WP_048049869.1">
    <property type="nucleotide sequence ID" value="NZ_JJPP01000022.1"/>
</dbReference>
<evidence type="ECO:0000313" key="2">
    <source>
        <dbReference type="EMBL" id="KKG83071.1"/>
    </source>
</evidence>
<dbReference type="EMBL" id="JJPP01000022">
    <property type="protein sequence ID" value="KKG83071.1"/>
    <property type="molecule type" value="Genomic_DNA"/>
</dbReference>
<reference evidence="2 3" key="1">
    <citation type="journal article" date="2015" name="ISME J.">
        <title>Genomic and phenotypic differentiation among Methanosarcina mazei populations from Columbia River sediment.</title>
        <authorList>
            <person name="Youngblut N.D."/>
            <person name="Wirth J.S."/>
            <person name="Henriksen J.R."/>
            <person name="Smith M."/>
            <person name="Simon H."/>
            <person name="Metcalf W.W."/>
            <person name="Whitaker R.J."/>
        </authorList>
    </citation>
    <scope>NUCLEOTIDE SEQUENCE [LARGE SCALE GENOMIC DNA]</scope>
    <source>
        <strain evidence="2 3">3.H.A.2.4</strain>
    </source>
</reference>
<dbReference type="PATRIC" id="fig|2209.72.peg.1782"/>
<evidence type="ECO:0000259" key="1">
    <source>
        <dbReference type="Pfam" id="PF21849"/>
    </source>
</evidence>
<accession>A0A0F8I2B4</accession>
<feature type="domain" description="DUF6908" evidence="1">
    <location>
        <begin position="17"/>
        <end position="126"/>
    </location>
</feature>
<gene>
    <name evidence="2" type="ORF">DU55_08205</name>
</gene>
<proteinExistence type="predicted"/>
<name>A0A0F8I2B4_METMZ</name>
<organism evidence="2 3">
    <name type="scientific">Methanosarcina mazei</name>
    <name type="common">Methanosarcina frisia</name>
    <dbReference type="NCBI Taxonomy" id="2209"/>
    <lineage>
        <taxon>Archaea</taxon>
        <taxon>Methanobacteriati</taxon>
        <taxon>Methanobacteriota</taxon>
        <taxon>Stenosarchaea group</taxon>
        <taxon>Methanomicrobia</taxon>
        <taxon>Methanosarcinales</taxon>
        <taxon>Methanosarcinaceae</taxon>
        <taxon>Methanosarcina</taxon>
    </lineage>
</organism>
<comment type="caution">
    <text evidence="2">The sequence shown here is derived from an EMBL/GenBank/DDBJ whole genome shotgun (WGS) entry which is preliminary data.</text>
</comment>
<dbReference type="InterPro" id="IPR054203">
    <property type="entry name" value="DUF6908"/>
</dbReference>
<protein>
    <recommendedName>
        <fullName evidence="1">DUF6908 domain-containing protein</fullName>
    </recommendedName>
</protein>
<dbReference type="Pfam" id="PF21849">
    <property type="entry name" value="DUF6908"/>
    <property type="match status" value="1"/>
</dbReference>
<evidence type="ECO:0000313" key="3">
    <source>
        <dbReference type="Proteomes" id="UP000034817"/>
    </source>
</evidence>
<dbReference type="Proteomes" id="UP000034817">
    <property type="component" value="Unassembled WGS sequence"/>
</dbReference>